<dbReference type="Proteomes" id="UP001386955">
    <property type="component" value="Unassembled WGS sequence"/>
</dbReference>
<dbReference type="AlphaFoldDB" id="A0AAN9SV30"/>
<name>A0AAN9SV30_PSOTE</name>
<protein>
    <recommendedName>
        <fullName evidence="2">Bet v I/Major latex protein domain-containing protein</fullName>
    </recommendedName>
</protein>
<dbReference type="SUPFAM" id="SSF55961">
    <property type="entry name" value="Bet v1-like"/>
    <property type="match status" value="1"/>
</dbReference>
<dbReference type="InterPro" id="IPR023393">
    <property type="entry name" value="START-like_dom_sf"/>
</dbReference>
<comment type="caution">
    <text evidence="3">The sequence shown here is derived from an EMBL/GenBank/DDBJ whole genome shotgun (WGS) entry which is preliminary data.</text>
</comment>
<keyword evidence="4" id="KW-1185">Reference proteome</keyword>
<dbReference type="InterPro" id="IPR052006">
    <property type="entry name" value="MLP-like"/>
</dbReference>
<evidence type="ECO:0000256" key="1">
    <source>
        <dbReference type="ARBA" id="ARBA00038242"/>
    </source>
</evidence>
<evidence type="ECO:0000259" key="2">
    <source>
        <dbReference type="SMART" id="SM01037"/>
    </source>
</evidence>
<dbReference type="PANTHER" id="PTHR31338:SF16">
    <property type="entry name" value="POLYKETIDE CYCLASE_DEHYDRASE AND LIPID TRANSPORT SUPERFAMILY PROTEIN"/>
    <property type="match status" value="1"/>
</dbReference>
<proteinExistence type="inferred from homology"/>
<dbReference type="PANTHER" id="PTHR31338">
    <property type="entry name" value="POLYKETIDE CYCLASE/DEHYDRASE AND LIPID TRANSPORT SUPERFAMILY PROTEIN"/>
    <property type="match status" value="1"/>
</dbReference>
<comment type="similarity">
    <text evidence="1">Belongs to the MLP family.</text>
</comment>
<evidence type="ECO:0000313" key="3">
    <source>
        <dbReference type="EMBL" id="KAK7405721.1"/>
    </source>
</evidence>
<sequence>MALAGKITSEIGVHKTAEKWLNLYSKELHHIQNVAERIHGAKLHQGDDWHANDSVKHWTYIVDGKTVTCHETIESIDVENKTITFKLYGEDIDDKFKVFKLIFEAIDKNDGSAAIRWSCEYERLNKDVPRPYGYMEFCTKCAEDVDAYFVKAEENANK</sequence>
<dbReference type="GO" id="GO:0006952">
    <property type="term" value="P:defense response"/>
    <property type="evidence" value="ECO:0007669"/>
    <property type="project" value="InterPro"/>
</dbReference>
<evidence type="ECO:0000313" key="4">
    <source>
        <dbReference type="Proteomes" id="UP001386955"/>
    </source>
</evidence>
<dbReference type="InterPro" id="IPR000916">
    <property type="entry name" value="Bet_v_I/MLP"/>
</dbReference>
<dbReference type="Pfam" id="PF00407">
    <property type="entry name" value="Bet_v_1"/>
    <property type="match status" value="1"/>
</dbReference>
<accession>A0AAN9SV30</accession>
<gene>
    <name evidence="3" type="ORF">VNO78_07329</name>
</gene>
<feature type="domain" description="Bet v I/Major latex protein" evidence="2">
    <location>
        <begin position="2"/>
        <end position="152"/>
    </location>
</feature>
<dbReference type="EMBL" id="JAYMYS010000002">
    <property type="protein sequence ID" value="KAK7405721.1"/>
    <property type="molecule type" value="Genomic_DNA"/>
</dbReference>
<dbReference type="Gene3D" id="3.30.530.20">
    <property type="match status" value="1"/>
</dbReference>
<dbReference type="SMART" id="SM01037">
    <property type="entry name" value="Bet_v_1"/>
    <property type="match status" value="1"/>
</dbReference>
<organism evidence="3 4">
    <name type="scientific">Psophocarpus tetragonolobus</name>
    <name type="common">Winged bean</name>
    <name type="synonym">Dolichos tetragonolobus</name>
    <dbReference type="NCBI Taxonomy" id="3891"/>
    <lineage>
        <taxon>Eukaryota</taxon>
        <taxon>Viridiplantae</taxon>
        <taxon>Streptophyta</taxon>
        <taxon>Embryophyta</taxon>
        <taxon>Tracheophyta</taxon>
        <taxon>Spermatophyta</taxon>
        <taxon>Magnoliopsida</taxon>
        <taxon>eudicotyledons</taxon>
        <taxon>Gunneridae</taxon>
        <taxon>Pentapetalae</taxon>
        <taxon>rosids</taxon>
        <taxon>fabids</taxon>
        <taxon>Fabales</taxon>
        <taxon>Fabaceae</taxon>
        <taxon>Papilionoideae</taxon>
        <taxon>50 kb inversion clade</taxon>
        <taxon>NPAAA clade</taxon>
        <taxon>indigoferoid/millettioid clade</taxon>
        <taxon>Phaseoleae</taxon>
        <taxon>Psophocarpus</taxon>
    </lineage>
</organism>
<reference evidence="3 4" key="1">
    <citation type="submission" date="2024-01" db="EMBL/GenBank/DDBJ databases">
        <title>The genomes of 5 underutilized Papilionoideae crops provide insights into root nodulation and disease resistanc.</title>
        <authorList>
            <person name="Jiang F."/>
        </authorList>
    </citation>
    <scope>NUCLEOTIDE SEQUENCE [LARGE SCALE GENOMIC DNA]</scope>
    <source>
        <strain evidence="3">DUOXIRENSHENG_FW03</strain>
        <tissue evidence="3">Leaves</tissue>
    </source>
</reference>